<evidence type="ECO:0000256" key="1">
    <source>
        <dbReference type="ARBA" id="ARBA00004442"/>
    </source>
</evidence>
<dbReference type="SUPFAM" id="SSF48452">
    <property type="entry name" value="TPR-like"/>
    <property type="match status" value="1"/>
</dbReference>
<dbReference type="Proteomes" id="UP000823847">
    <property type="component" value="Unassembled WGS sequence"/>
</dbReference>
<evidence type="ECO:0000256" key="2">
    <source>
        <dbReference type="ARBA" id="ARBA00006275"/>
    </source>
</evidence>
<evidence type="ECO:0000259" key="8">
    <source>
        <dbReference type="Pfam" id="PF14322"/>
    </source>
</evidence>
<comment type="similarity">
    <text evidence="2">Belongs to the SusD family.</text>
</comment>
<evidence type="ECO:0000256" key="3">
    <source>
        <dbReference type="ARBA" id="ARBA00022729"/>
    </source>
</evidence>
<evidence type="ECO:0000313" key="9">
    <source>
        <dbReference type="EMBL" id="HIX86909.1"/>
    </source>
</evidence>
<evidence type="ECO:0000313" key="10">
    <source>
        <dbReference type="Proteomes" id="UP000823847"/>
    </source>
</evidence>
<protein>
    <submittedName>
        <fullName evidence="9">RagB/SusD family nutrient uptake outer membrane protein</fullName>
    </submittedName>
</protein>
<dbReference type="EMBL" id="DXEN01000075">
    <property type="protein sequence ID" value="HIX86909.1"/>
    <property type="molecule type" value="Genomic_DNA"/>
</dbReference>
<feature type="domain" description="RagB/SusD" evidence="7">
    <location>
        <begin position="337"/>
        <end position="531"/>
    </location>
</feature>
<evidence type="ECO:0000256" key="6">
    <source>
        <dbReference type="SAM" id="SignalP"/>
    </source>
</evidence>
<dbReference type="Gene3D" id="1.25.40.390">
    <property type="match status" value="1"/>
</dbReference>
<dbReference type="InterPro" id="IPR012944">
    <property type="entry name" value="SusD_RagB_dom"/>
</dbReference>
<reference evidence="9" key="2">
    <citation type="submission" date="2021-04" db="EMBL/GenBank/DDBJ databases">
        <authorList>
            <person name="Gilroy R."/>
        </authorList>
    </citation>
    <scope>NUCLEOTIDE SEQUENCE</scope>
    <source>
        <strain evidence="9">ChiHecec2B26-12326</strain>
    </source>
</reference>
<feature type="domain" description="SusD-like N-terminal" evidence="8">
    <location>
        <begin position="88"/>
        <end position="237"/>
    </location>
</feature>
<keyword evidence="4" id="KW-0472">Membrane</keyword>
<name>A0A9D1XSZ9_9BACT</name>
<evidence type="ECO:0000259" key="7">
    <source>
        <dbReference type="Pfam" id="PF07980"/>
    </source>
</evidence>
<dbReference type="CDD" id="cd08977">
    <property type="entry name" value="SusD"/>
    <property type="match status" value="1"/>
</dbReference>
<organism evidence="9 10">
    <name type="scientific">Candidatus Parabacteroides intestinigallinarum</name>
    <dbReference type="NCBI Taxonomy" id="2838722"/>
    <lineage>
        <taxon>Bacteria</taxon>
        <taxon>Pseudomonadati</taxon>
        <taxon>Bacteroidota</taxon>
        <taxon>Bacteroidia</taxon>
        <taxon>Bacteroidales</taxon>
        <taxon>Tannerellaceae</taxon>
        <taxon>Parabacteroides</taxon>
    </lineage>
</organism>
<evidence type="ECO:0000256" key="5">
    <source>
        <dbReference type="ARBA" id="ARBA00023237"/>
    </source>
</evidence>
<comment type="caution">
    <text evidence="9">The sequence shown here is derived from an EMBL/GenBank/DDBJ whole genome shotgun (WGS) entry which is preliminary data.</text>
</comment>
<reference evidence="9" key="1">
    <citation type="journal article" date="2021" name="PeerJ">
        <title>Extensive microbial diversity within the chicken gut microbiome revealed by metagenomics and culture.</title>
        <authorList>
            <person name="Gilroy R."/>
            <person name="Ravi A."/>
            <person name="Getino M."/>
            <person name="Pursley I."/>
            <person name="Horton D.L."/>
            <person name="Alikhan N.F."/>
            <person name="Baker D."/>
            <person name="Gharbi K."/>
            <person name="Hall N."/>
            <person name="Watson M."/>
            <person name="Adriaenssens E.M."/>
            <person name="Foster-Nyarko E."/>
            <person name="Jarju S."/>
            <person name="Secka A."/>
            <person name="Antonio M."/>
            <person name="Oren A."/>
            <person name="Chaudhuri R.R."/>
            <person name="La Ragione R."/>
            <person name="Hildebrand F."/>
            <person name="Pallen M.J."/>
        </authorList>
    </citation>
    <scope>NUCLEOTIDE SEQUENCE</scope>
    <source>
        <strain evidence="9">ChiHecec2B26-12326</strain>
    </source>
</reference>
<comment type="subcellular location">
    <subcellularLocation>
        <location evidence="1">Cell outer membrane</location>
    </subcellularLocation>
</comment>
<feature type="signal peptide" evidence="6">
    <location>
        <begin position="1"/>
        <end position="18"/>
    </location>
</feature>
<gene>
    <name evidence="9" type="ORF">H9848_09940</name>
</gene>
<dbReference type="InterPro" id="IPR033985">
    <property type="entry name" value="SusD-like_N"/>
</dbReference>
<sequence length="532" mass="60985">MKKNIIATLLIGATCLCASCGDDFMETKSTENVDQEQMFETTEGGMMAVNGLHKLMYTPSLSSTYAEGGFQTFMIWLDVMGEDLVYTVANAQFQSQAKWTLHRNPTSGHLEYQYDLFYIMIANANMIISNIDGAEGTQEEKDYIKGQALAYRAFAYFNLVQCWGYRYEPDGDNSKPGVILRTENSTENLPRATVAEVYEQINKDLDESISLLAGVTIQKENKSHIDVHVARGLKARVLLTQGKWLEAAEMAKLVVEQSGAKLQDDTYVTTVNRMSDQTNTEWLWGKKGQEDQAGTLKDFHSFMSNKNASYNKNTPRAIYNLLYNRISDTDIRKTLWFPRAQDPETLPRPITPTGGRIRNYMANKFLLADENMKCGDVPWMRLPEMMLIEAEGYARAGRYQDAADALYPLAHHRDPEYQLSTKTGDELIDEVMFQRRIELWGEGFRFLDLKRLHMPLDRGPKTREELGYSNDPWNNDNVMPTNVDPEASNYNMYDGHPMGEENRYRDADHKEWQWLFPQDEIDVNPLCEQNPL</sequence>
<dbReference type="Pfam" id="PF14322">
    <property type="entry name" value="SusD-like_3"/>
    <property type="match status" value="1"/>
</dbReference>
<keyword evidence="5" id="KW-0998">Cell outer membrane</keyword>
<keyword evidence="3 6" id="KW-0732">Signal</keyword>
<dbReference type="Pfam" id="PF07980">
    <property type="entry name" value="SusD_RagB"/>
    <property type="match status" value="1"/>
</dbReference>
<evidence type="ECO:0000256" key="4">
    <source>
        <dbReference type="ARBA" id="ARBA00023136"/>
    </source>
</evidence>
<accession>A0A9D1XSZ9</accession>
<proteinExistence type="inferred from homology"/>
<feature type="chain" id="PRO_5038453742" evidence="6">
    <location>
        <begin position="19"/>
        <end position="532"/>
    </location>
</feature>
<dbReference type="GO" id="GO:0009279">
    <property type="term" value="C:cell outer membrane"/>
    <property type="evidence" value="ECO:0007669"/>
    <property type="project" value="UniProtKB-SubCell"/>
</dbReference>
<dbReference type="AlphaFoldDB" id="A0A9D1XSZ9"/>
<dbReference type="InterPro" id="IPR011990">
    <property type="entry name" value="TPR-like_helical_dom_sf"/>
</dbReference>